<feature type="transmembrane region" description="Helical" evidence="1">
    <location>
        <begin position="25"/>
        <end position="49"/>
    </location>
</feature>
<organism evidence="3 4">
    <name type="scientific">Rotaria sordida</name>
    <dbReference type="NCBI Taxonomy" id="392033"/>
    <lineage>
        <taxon>Eukaryota</taxon>
        <taxon>Metazoa</taxon>
        <taxon>Spiralia</taxon>
        <taxon>Gnathifera</taxon>
        <taxon>Rotifera</taxon>
        <taxon>Eurotatoria</taxon>
        <taxon>Bdelloidea</taxon>
        <taxon>Philodinida</taxon>
        <taxon>Philodinidae</taxon>
        <taxon>Rotaria</taxon>
    </lineage>
</organism>
<dbReference type="Proteomes" id="UP000663864">
    <property type="component" value="Unassembled WGS sequence"/>
</dbReference>
<evidence type="ECO:0000256" key="1">
    <source>
        <dbReference type="SAM" id="Phobius"/>
    </source>
</evidence>
<keyword evidence="1" id="KW-0472">Membrane</keyword>
<reference evidence="3" key="1">
    <citation type="submission" date="2021-02" db="EMBL/GenBank/DDBJ databases">
        <authorList>
            <person name="Nowell W R."/>
        </authorList>
    </citation>
    <scope>NUCLEOTIDE SEQUENCE</scope>
</reference>
<dbReference type="EMBL" id="CAJOBD010002604">
    <property type="protein sequence ID" value="CAF3894684.1"/>
    <property type="molecule type" value="Genomic_DNA"/>
</dbReference>
<evidence type="ECO:0000313" key="2">
    <source>
        <dbReference type="EMBL" id="CAF0983250.1"/>
    </source>
</evidence>
<accession>A0A819H431</accession>
<protein>
    <submittedName>
        <fullName evidence="3">Uncharacterized protein</fullName>
    </submittedName>
</protein>
<dbReference type="EMBL" id="CAJNOT010000442">
    <property type="protein sequence ID" value="CAF0983250.1"/>
    <property type="molecule type" value="Genomic_DNA"/>
</dbReference>
<keyword evidence="1" id="KW-0812">Transmembrane</keyword>
<keyword evidence="1" id="KW-1133">Transmembrane helix</keyword>
<proteinExistence type="predicted"/>
<dbReference type="AlphaFoldDB" id="A0A819H431"/>
<sequence>MLSMQPFDGNETTIQSNVCHISKKLFWLTSSLVFAVVLVLTSLTIYFGVQAQQEIVVYYETSSISTSTHHQNEITSSIESTTLQDRPLPVERIPFNLKPKLYQWTVTPDLMTETFKGKNMFPYR</sequence>
<evidence type="ECO:0000313" key="3">
    <source>
        <dbReference type="EMBL" id="CAF3894684.1"/>
    </source>
</evidence>
<comment type="caution">
    <text evidence="3">The sequence shown here is derived from an EMBL/GenBank/DDBJ whole genome shotgun (WGS) entry which is preliminary data.</text>
</comment>
<name>A0A819H431_9BILA</name>
<evidence type="ECO:0000313" key="4">
    <source>
        <dbReference type="Proteomes" id="UP000663836"/>
    </source>
</evidence>
<dbReference type="Proteomes" id="UP000663836">
    <property type="component" value="Unassembled WGS sequence"/>
</dbReference>
<gene>
    <name evidence="3" type="ORF">JBS370_LOCUS20551</name>
    <name evidence="2" type="ORF">ZHD862_LOCUS11619</name>
</gene>